<evidence type="ECO:0000256" key="5">
    <source>
        <dbReference type="ARBA" id="ARBA00022691"/>
    </source>
</evidence>
<name>A0A0U2Z704_9ALTE</name>
<evidence type="ECO:0000259" key="8">
    <source>
        <dbReference type="Pfam" id="PF02384"/>
    </source>
</evidence>
<dbReference type="EC" id="2.1.1.72" evidence="2"/>
<feature type="domain" description="DNA methylase adenine-specific" evidence="8">
    <location>
        <begin position="154"/>
        <end position="466"/>
    </location>
</feature>
<keyword evidence="11" id="KW-1185">Reference proteome</keyword>
<dbReference type="InterPro" id="IPR038333">
    <property type="entry name" value="T1MK-like_N_sf"/>
</dbReference>
<gene>
    <name evidence="10" type="ORF">AT746_08180</name>
</gene>
<comment type="similarity">
    <text evidence="1">Belongs to the N(4)/N(6)-methyltransferase family.</text>
</comment>
<dbReference type="Proteomes" id="UP000068447">
    <property type="component" value="Chromosome"/>
</dbReference>
<dbReference type="InterPro" id="IPR002052">
    <property type="entry name" value="DNA_methylase_N6_adenine_CS"/>
</dbReference>
<dbReference type="Gene3D" id="1.20.1260.30">
    <property type="match status" value="1"/>
</dbReference>
<dbReference type="PRINTS" id="PR00507">
    <property type="entry name" value="N12N6MTFRASE"/>
</dbReference>
<dbReference type="GO" id="GO:0003677">
    <property type="term" value="F:DNA binding"/>
    <property type="evidence" value="ECO:0007669"/>
    <property type="project" value="InterPro"/>
</dbReference>
<dbReference type="GO" id="GO:0004519">
    <property type="term" value="F:endonuclease activity"/>
    <property type="evidence" value="ECO:0007669"/>
    <property type="project" value="UniProtKB-KW"/>
</dbReference>
<dbReference type="STRING" id="1526571.AT746_08180"/>
<proteinExistence type="inferred from homology"/>
<dbReference type="Pfam" id="PF12161">
    <property type="entry name" value="HsdM_N"/>
    <property type="match status" value="1"/>
</dbReference>
<dbReference type="GO" id="GO:0008170">
    <property type="term" value="F:N-methyltransferase activity"/>
    <property type="evidence" value="ECO:0007669"/>
    <property type="project" value="InterPro"/>
</dbReference>
<keyword evidence="10" id="KW-0378">Hydrolase</keyword>
<dbReference type="REBASE" id="134194">
    <property type="entry name" value="M.Lal216I"/>
</dbReference>
<evidence type="ECO:0000256" key="4">
    <source>
        <dbReference type="ARBA" id="ARBA00022679"/>
    </source>
</evidence>
<keyword evidence="3" id="KW-0489">Methyltransferase</keyword>
<dbReference type="AlphaFoldDB" id="A0A0U2Z704"/>
<evidence type="ECO:0000256" key="7">
    <source>
        <dbReference type="ARBA" id="ARBA00047942"/>
    </source>
</evidence>
<keyword evidence="10" id="KW-0540">Nuclease</keyword>
<keyword evidence="6" id="KW-0680">Restriction system</keyword>
<dbReference type="GO" id="GO:0032259">
    <property type="term" value="P:methylation"/>
    <property type="evidence" value="ECO:0007669"/>
    <property type="project" value="UniProtKB-KW"/>
</dbReference>
<dbReference type="OrthoDB" id="9784823at2"/>
<feature type="domain" description="N6 adenine-specific DNA methyltransferase N-terminal" evidence="9">
    <location>
        <begin position="8"/>
        <end position="80"/>
    </location>
</feature>
<evidence type="ECO:0000259" key="9">
    <source>
        <dbReference type="Pfam" id="PF12161"/>
    </source>
</evidence>
<evidence type="ECO:0000313" key="11">
    <source>
        <dbReference type="Proteomes" id="UP000068447"/>
    </source>
</evidence>
<dbReference type="KEGG" id="lal:AT746_08180"/>
<dbReference type="EMBL" id="CP013650">
    <property type="protein sequence ID" value="ALS98228.1"/>
    <property type="molecule type" value="Genomic_DNA"/>
</dbReference>
<evidence type="ECO:0000256" key="6">
    <source>
        <dbReference type="ARBA" id="ARBA00022747"/>
    </source>
</evidence>
<dbReference type="RefSeq" id="WP_062478922.1">
    <property type="nucleotide sequence ID" value="NZ_CP013650.1"/>
</dbReference>
<dbReference type="InterPro" id="IPR029063">
    <property type="entry name" value="SAM-dependent_MTases_sf"/>
</dbReference>
<accession>A0A0U2Z704</accession>
<keyword evidence="4" id="KW-0808">Transferase</keyword>
<evidence type="ECO:0000256" key="3">
    <source>
        <dbReference type="ARBA" id="ARBA00022603"/>
    </source>
</evidence>
<keyword evidence="10" id="KW-0255">Endonuclease</keyword>
<evidence type="ECO:0000256" key="1">
    <source>
        <dbReference type="ARBA" id="ARBA00006594"/>
    </source>
</evidence>
<organism evidence="10 11">
    <name type="scientific">Lacimicrobium alkaliphilum</name>
    <dbReference type="NCBI Taxonomy" id="1526571"/>
    <lineage>
        <taxon>Bacteria</taxon>
        <taxon>Pseudomonadati</taxon>
        <taxon>Pseudomonadota</taxon>
        <taxon>Gammaproteobacteria</taxon>
        <taxon>Alteromonadales</taxon>
        <taxon>Alteromonadaceae</taxon>
        <taxon>Lacimicrobium</taxon>
    </lineage>
</organism>
<dbReference type="PANTHER" id="PTHR42933:SF4">
    <property type="entry name" value="TYPE I RESTRICTION ENZYME ECOKI METHYLASE SUBUNIT"/>
    <property type="match status" value="1"/>
</dbReference>
<dbReference type="InterPro" id="IPR051537">
    <property type="entry name" value="DNA_Adenine_Mtase"/>
</dbReference>
<evidence type="ECO:0000256" key="2">
    <source>
        <dbReference type="ARBA" id="ARBA00011900"/>
    </source>
</evidence>
<dbReference type="GO" id="GO:0009007">
    <property type="term" value="F:site-specific DNA-methyltransferase (adenine-specific) activity"/>
    <property type="evidence" value="ECO:0007669"/>
    <property type="project" value="UniProtKB-EC"/>
</dbReference>
<keyword evidence="5" id="KW-0949">S-adenosyl-L-methionine</keyword>
<dbReference type="Pfam" id="PF02384">
    <property type="entry name" value="N6_Mtase"/>
    <property type="match status" value="1"/>
</dbReference>
<evidence type="ECO:0000313" key="10">
    <source>
        <dbReference type="EMBL" id="ALS98228.1"/>
    </source>
</evidence>
<dbReference type="Gene3D" id="3.40.50.150">
    <property type="entry name" value="Vaccinia Virus protein VP39"/>
    <property type="match status" value="1"/>
</dbReference>
<dbReference type="PANTHER" id="PTHR42933">
    <property type="entry name" value="SLR6095 PROTEIN"/>
    <property type="match status" value="1"/>
</dbReference>
<reference evidence="10 11" key="1">
    <citation type="submission" date="2015-12" db="EMBL/GenBank/DDBJ databases">
        <title>Complete genome of Lacimicrobium alkaliphilum KCTC 32984.</title>
        <authorList>
            <person name="Kim S.-G."/>
            <person name="Lee Y.-J."/>
        </authorList>
    </citation>
    <scope>NUCLEOTIDE SEQUENCE [LARGE SCALE GENOMIC DNA]</scope>
    <source>
        <strain evidence="10 11">YelD216</strain>
    </source>
</reference>
<dbReference type="SUPFAM" id="SSF53335">
    <property type="entry name" value="S-adenosyl-L-methionine-dependent methyltransferases"/>
    <property type="match status" value="1"/>
</dbReference>
<dbReference type="PROSITE" id="PS00092">
    <property type="entry name" value="N6_MTASE"/>
    <property type="match status" value="1"/>
</dbReference>
<comment type="catalytic activity">
    <reaction evidence="7">
        <text>a 2'-deoxyadenosine in DNA + S-adenosyl-L-methionine = an N(6)-methyl-2'-deoxyadenosine in DNA + S-adenosyl-L-homocysteine + H(+)</text>
        <dbReference type="Rhea" id="RHEA:15197"/>
        <dbReference type="Rhea" id="RHEA-COMP:12418"/>
        <dbReference type="Rhea" id="RHEA-COMP:12419"/>
        <dbReference type="ChEBI" id="CHEBI:15378"/>
        <dbReference type="ChEBI" id="CHEBI:57856"/>
        <dbReference type="ChEBI" id="CHEBI:59789"/>
        <dbReference type="ChEBI" id="CHEBI:90615"/>
        <dbReference type="ChEBI" id="CHEBI:90616"/>
        <dbReference type="EC" id="2.1.1.72"/>
    </reaction>
</comment>
<sequence>MFEQTFRNIDDVLWKEAGCATELDYTEQTSWMLFLKYLDDLEYERAQEAELVGKAYQYVIDEPYRWSAWAAPKTASGEFDHDKALTGADLIAFVNGELFPYLQGFRERASDTDTLEYRIGEIFSEIRNKFASGYSLRDALELIDTLSFRSQAEKHELSHLYEAKIKNMGNAGRNGGEYYTPRPLIRAMIRVVNPTIGERIYDAAAGSAGFLCEAHDYLRYGFQEQGPDGASGKNGDGSHLSTADLDTLQKRTFYAKEKKSLPYVIGIMNMILHGIETPNIVHTNSLTENLADIQEKDRFDVILANPPFGGKERKEIQQNFTIKTGETAFLFLQHFIKYLRAGGRAAIVIKNTFLSNSDNASRTLRKELLDNCNLHTILDCPGGTFLGAGVKTVVLFFEKGAPTRKIWHYQLDPGRSLGKTNPLNDNDLADFVARQAGFEDSDNSWTVDVADIDPDSVDLSVKNPNKAGAEPLRDPEVIINEIETLDKESEEILEGIRGML</sequence>
<dbReference type="InterPro" id="IPR003356">
    <property type="entry name" value="DNA_methylase_A-5"/>
</dbReference>
<dbReference type="InterPro" id="IPR022749">
    <property type="entry name" value="D12N6_MeTrfase_N"/>
</dbReference>
<dbReference type="GO" id="GO:0009307">
    <property type="term" value="P:DNA restriction-modification system"/>
    <property type="evidence" value="ECO:0007669"/>
    <property type="project" value="UniProtKB-KW"/>
</dbReference>
<protein>
    <recommendedName>
        <fullName evidence="2">site-specific DNA-methyltransferase (adenine-specific)</fullName>
        <ecNumber evidence="2">2.1.1.72</ecNumber>
    </recommendedName>
</protein>